<dbReference type="GO" id="GO:0010467">
    <property type="term" value="P:gene expression"/>
    <property type="evidence" value="ECO:0007669"/>
    <property type="project" value="UniProtKB-ARBA"/>
</dbReference>
<organism evidence="9 10">
    <name type="scientific">Chara braunii</name>
    <name type="common">Braun's stonewort</name>
    <dbReference type="NCBI Taxonomy" id="69332"/>
    <lineage>
        <taxon>Eukaryota</taxon>
        <taxon>Viridiplantae</taxon>
        <taxon>Streptophyta</taxon>
        <taxon>Charophyceae</taxon>
        <taxon>Charales</taxon>
        <taxon>Characeae</taxon>
        <taxon>Chara</taxon>
    </lineage>
</organism>
<dbReference type="CDD" id="cd18034">
    <property type="entry name" value="DEXHc_dicer"/>
    <property type="match status" value="1"/>
</dbReference>
<dbReference type="PANTHER" id="PTHR14074:SF16">
    <property type="entry name" value="ANTIVIRAL INNATE IMMUNE RESPONSE RECEPTOR RIG-I"/>
    <property type="match status" value="1"/>
</dbReference>
<dbReference type="PANTHER" id="PTHR14074">
    <property type="entry name" value="HELICASE WITH DEATH DOMAIN-RELATED"/>
    <property type="match status" value="1"/>
</dbReference>
<dbReference type="OrthoDB" id="6513042at2759"/>
<dbReference type="PROSITE" id="PS51192">
    <property type="entry name" value="HELICASE_ATP_BIND_1"/>
    <property type="match status" value="1"/>
</dbReference>
<dbReference type="InterPro" id="IPR051363">
    <property type="entry name" value="RLR_Helicase"/>
</dbReference>
<evidence type="ECO:0000256" key="7">
    <source>
        <dbReference type="SAM" id="MobiDB-lite"/>
    </source>
</evidence>
<keyword evidence="5" id="KW-0067">ATP-binding</keyword>
<proteinExistence type="inferred from homology"/>
<dbReference type="FunFam" id="3.40.50.300:FF:000628">
    <property type="entry name" value="Endoribonuclease Dicer"/>
    <property type="match status" value="1"/>
</dbReference>
<dbReference type="GO" id="GO:0031047">
    <property type="term" value="P:regulatory ncRNA-mediated gene silencing"/>
    <property type="evidence" value="ECO:0007669"/>
    <property type="project" value="UniProtKB-ARBA"/>
</dbReference>
<dbReference type="SUPFAM" id="SSF52540">
    <property type="entry name" value="P-loop containing nucleoside triphosphate hydrolases"/>
    <property type="match status" value="1"/>
</dbReference>
<evidence type="ECO:0000256" key="6">
    <source>
        <dbReference type="ARBA" id="ARBA00035116"/>
    </source>
</evidence>
<feature type="domain" description="Helicase ATP-binding" evidence="8">
    <location>
        <begin position="26"/>
        <end position="189"/>
    </location>
</feature>
<evidence type="ECO:0000256" key="4">
    <source>
        <dbReference type="ARBA" id="ARBA00022806"/>
    </source>
</evidence>
<accession>A0A388LI44</accession>
<dbReference type="OMA" id="MKVIARM"/>
<keyword evidence="4" id="KW-0347">Helicase</keyword>
<evidence type="ECO:0000313" key="10">
    <source>
        <dbReference type="Proteomes" id="UP000265515"/>
    </source>
</evidence>
<evidence type="ECO:0000256" key="3">
    <source>
        <dbReference type="ARBA" id="ARBA00022801"/>
    </source>
</evidence>
<reference evidence="9 10" key="1">
    <citation type="journal article" date="2018" name="Cell">
        <title>The Chara Genome: Secondary Complexity and Implications for Plant Terrestrialization.</title>
        <authorList>
            <person name="Nishiyama T."/>
            <person name="Sakayama H."/>
            <person name="Vries J.D."/>
            <person name="Buschmann H."/>
            <person name="Saint-Marcoux D."/>
            <person name="Ullrich K.K."/>
            <person name="Haas F.B."/>
            <person name="Vanderstraeten L."/>
            <person name="Becker D."/>
            <person name="Lang D."/>
            <person name="Vosolsobe S."/>
            <person name="Rombauts S."/>
            <person name="Wilhelmsson P.K.I."/>
            <person name="Janitza P."/>
            <person name="Kern R."/>
            <person name="Heyl A."/>
            <person name="Rumpler F."/>
            <person name="Villalobos L.I.A.C."/>
            <person name="Clay J.M."/>
            <person name="Skokan R."/>
            <person name="Toyoda A."/>
            <person name="Suzuki Y."/>
            <person name="Kagoshima H."/>
            <person name="Schijlen E."/>
            <person name="Tajeshwar N."/>
            <person name="Catarino B."/>
            <person name="Hetherington A.J."/>
            <person name="Saltykova A."/>
            <person name="Bonnot C."/>
            <person name="Breuninger H."/>
            <person name="Symeonidi A."/>
            <person name="Radhakrishnan G.V."/>
            <person name="Van Nieuwerburgh F."/>
            <person name="Deforce D."/>
            <person name="Chang C."/>
            <person name="Karol K.G."/>
            <person name="Hedrich R."/>
            <person name="Ulvskov P."/>
            <person name="Glockner G."/>
            <person name="Delwiche C.F."/>
            <person name="Petrasek J."/>
            <person name="Van de Peer Y."/>
            <person name="Friml J."/>
            <person name="Beilby M."/>
            <person name="Dolan L."/>
            <person name="Kohara Y."/>
            <person name="Sugano S."/>
            <person name="Fujiyama A."/>
            <person name="Delaux P.-M."/>
            <person name="Quint M."/>
            <person name="TheiBen G."/>
            <person name="Hagemann M."/>
            <person name="Harholt J."/>
            <person name="Dunand C."/>
            <person name="Zachgo S."/>
            <person name="Langdale J."/>
            <person name="Maumus F."/>
            <person name="Straeten D.V.D."/>
            <person name="Gould S.B."/>
            <person name="Rensing S.A."/>
        </authorList>
    </citation>
    <scope>NUCLEOTIDE SEQUENCE [LARGE SCALE GENOMIC DNA]</scope>
    <source>
        <strain evidence="9 10">S276</strain>
    </source>
</reference>
<dbReference type="Pfam" id="PF04851">
    <property type="entry name" value="ResIII"/>
    <property type="match status" value="1"/>
</dbReference>
<dbReference type="InterPro" id="IPR027417">
    <property type="entry name" value="P-loop_NTPase"/>
</dbReference>
<dbReference type="GO" id="GO:0003677">
    <property type="term" value="F:DNA binding"/>
    <property type="evidence" value="ECO:0007669"/>
    <property type="project" value="InterPro"/>
</dbReference>
<evidence type="ECO:0000256" key="5">
    <source>
        <dbReference type="ARBA" id="ARBA00022840"/>
    </source>
</evidence>
<dbReference type="Gene3D" id="3.40.50.300">
    <property type="entry name" value="P-loop containing nucleotide triphosphate hydrolases"/>
    <property type="match status" value="1"/>
</dbReference>
<evidence type="ECO:0000313" key="9">
    <source>
        <dbReference type="EMBL" id="GBG81913.1"/>
    </source>
</evidence>
<dbReference type="GO" id="GO:0004386">
    <property type="term" value="F:helicase activity"/>
    <property type="evidence" value="ECO:0007669"/>
    <property type="project" value="UniProtKB-KW"/>
</dbReference>
<dbReference type="EMBL" id="BFEA01000390">
    <property type="protein sequence ID" value="GBG81913.1"/>
    <property type="molecule type" value="Genomic_DNA"/>
</dbReference>
<comment type="cofactor">
    <cofactor evidence="1">
        <name>Mg(2+)</name>
        <dbReference type="ChEBI" id="CHEBI:18420"/>
    </cofactor>
</comment>
<sequence>MADSDMAETNLENAVKLQARQYQLEILERAKTQNTIAYLETGVGKTLISVLLIKAKSAELRKELPNRKCTMFLVPSVNLVYQQSHVLRTHTNLEVGHYCGDMDVDNWVIEKWKVELERNQVFVMTAQIFLDNLRHSFMQMERVNLIVFDECHRAHGRHAYSQIMEGFYHTLERDKRPLIFGMTASPLSSAGALLSAGRLGRIWALRVERELLRRWAHGGHRRAAGAQPGDGDGGLRVEGV</sequence>
<comment type="caution">
    <text evidence="9">The sequence shown here is derived from an EMBL/GenBank/DDBJ whole genome shotgun (WGS) entry which is preliminary data.</text>
</comment>
<feature type="region of interest" description="Disordered" evidence="7">
    <location>
        <begin position="221"/>
        <end position="240"/>
    </location>
</feature>
<name>A0A388LI44_CHABU</name>
<dbReference type="Gramene" id="GBG81913">
    <property type="protein sequence ID" value="GBG81913"/>
    <property type="gene ID" value="CBR_g34095"/>
</dbReference>
<comment type="similarity">
    <text evidence="6">Belongs to the helicase family. Dicer subfamily.</text>
</comment>
<dbReference type="GO" id="GO:0005737">
    <property type="term" value="C:cytoplasm"/>
    <property type="evidence" value="ECO:0007669"/>
    <property type="project" value="TreeGrafter"/>
</dbReference>
<dbReference type="InterPro" id="IPR006935">
    <property type="entry name" value="Helicase/UvrB_N"/>
</dbReference>
<keyword evidence="3" id="KW-0378">Hydrolase</keyword>
<dbReference type="InterPro" id="IPR014001">
    <property type="entry name" value="Helicase_ATP-bd"/>
</dbReference>
<evidence type="ECO:0000259" key="8">
    <source>
        <dbReference type="PROSITE" id="PS51192"/>
    </source>
</evidence>
<keyword evidence="10" id="KW-1185">Reference proteome</keyword>
<keyword evidence="2" id="KW-0547">Nucleotide-binding</keyword>
<dbReference type="Proteomes" id="UP000265515">
    <property type="component" value="Unassembled WGS sequence"/>
</dbReference>
<protein>
    <recommendedName>
        <fullName evidence="8">Helicase ATP-binding domain-containing protein</fullName>
    </recommendedName>
</protein>
<dbReference type="GO" id="GO:0016787">
    <property type="term" value="F:hydrolase activity"/>
    <property type="evidence" value="ECO:0007669"/>
    <property type="project" value="UniProtKB-KW"/>
</dbReference>
<dbReference type="STRING" id="69332.A0A388LI44"/>
<evidence type="ECO:0000256" key="2">
    <source>
        <dbReference type="ARBA" id="ARBA00022741"/>
    </source>
</evidence>
<dbReference type="SMART" id="SM00487">
    <property type="entry name" value="DEXDc"/>
    <property type="match status" value="1"/>
</dbReference>
<dbReference type="AlphaFoldDB" id="A0A388LI44"/>
<dbReference type="GO" id="GO:0005524">
    <property type="term" value="F:ATP binding"/>
    <property type="evidence" value="ECO:0007669"/>
    <property type="project" value="UniProtKB-KW"/>
</dbReference>
<evidence type="ECO:0000256" key="1">
    <source>
        <dbReference type="ARBA" id="ARBA00001946"/>
    </source>
</evidence>
<gene>
    <name evidence="9" type="ORF">CBR_g34095</name>
</gene>